<keyword evidence="5" id="KW-1185">Reference proteome</keyword>
<proteinExistence type="predicted"/>
<evidence type="ECO:0000256" key="1">
    <source>
        <dbReference type="SAM" id="MobiDB-lite"/>
    </source>
</evidence>
<sequence>MLNASTVIAAIFACHHALHVLSFSPSSACRSPVSTSFKWKERTHGSSTSRNLGDFFNNFAKSENKSKESTPSIAAEETSTKSEDDDYYDEDDPIEKIFGVFFGKKEKNPMGMARFGQARFPEQYPATVDEWAEPVQGDTVEMALLRPFLKNTNLETRGLRLTYDANRDGWDAAKFHAKVDKQGGGIVFGTTRSGLQFGGYNPKGWVGYGEARGSIAAFLFVLGGQFTTASAPGVKLRKVGGPGLAQMDLPESGPSFSPDALVIPMEKNNPRVARSKLGSYYERFPDGTNSLFGKDASVQLKELKVYHGVYAEGEYIPFTDAEPFALY</sequence>
<accession>A0ABD3QAG5</accession>
<evidence type="ECO:0000256" key="2">
    <source>
        <dbReference type="SAM" id="SignalP"/>
    </source>
</evidence>
<name>A0ABD3QAG5_9STRA</name>
<keyword evidence="2" id="KW-0732">Signal</keyword>
<dbReference type="AlphaFoldDB" id="A0ABD3QAG5"/>
<dbReference type="EMBL" id="JABMIG020000055">
    <property type="protein sequence ID" value="KAL3797378.1"/>
    <property type="molecule type" value="Genomic_DNA"/>
</dbReference>
<feature type="chain" id="PRO_5044782819" description="TLDc domain-containing protein" evidence="2">
    <location>
        <begin position="23"/>
        <end position="327"/>
    </location>
</feature>
<comment type="caution">
    <text evidence="4">The sequence shown here is derived from an EMBL/GenBank/DDBJ whole genome shotgun (WGS) entry which is preliminary data.</text>
</comment>
<evidence type="ECO:0000313" key="5">
    <source>
        <dbReference type="Proteomes" id="UP001516023"/>
    </source>
</evidence>
<reference evidence="4 5" key="1">
    <citation type="journal article" date="2020" name="G3 (Bethesda)">
        <title>Improved Reference Genome for Cyclotella cryptica CCMP332, a Model for Cell Wall Morphogenesis, Salinity Adaptation, and Lipid Production in Diatoms (Bacillariophyta).</title>
        <authorList>
            <person name="Roberts W.R."/>
            <person name="Downey K.M."/>
            <person name="Ruck E.C."/>
            <person name="Traller J.C."/>
            <person name="Alverson A.J."/>
        </authorList>
    </citation>
    <scope>NUCLEOTIDE SEQUENCE [LARGE SCALE GENOMIC DNA]</scope>
    <source>
        <strain evidence="4 5">CCMP332</strain>
    </source>
</reference>
<gene>
    <name evidence="4" type="ORF">HJC23_010504</name>
</gene>
<feature type="signal peptide" evidence="2">
    <location>
        <begin position="1"/>
        <end position="22"/>
    </location>
</feature>
<feature type="region of interest" description="Disordered" evidence="1">
    <location>
        <begin position="62"/>
        <end position="87"/>
    </location>
</feature>
<protein>
    <recommendedName>
        <fullName evidence="3">TLDc domain-containing protein</fullName>
    </recommendedName>
</protein>
<feature type="domain" description="TLDc" evidence="3">
    <location>
        <begin position="142"/>
        <end position="227"/>
    </location>
</feature>
<evidence type="ECO:0000313" key="4">
    <source>
        <dbReference type="EMBL" id="KAL3797378.1"/>
    </source>
</evidence>
<dbReference type="InterPro" id="IPR006571">
    <property type="entry name" value="TLDc_dom"/>
</dbReference>
<dbReference type="Proteomes" id="UP001516023">
    <property type="component" value="Unassembled WGS sequence"/>
</dbReference>
<evidence type="ECO:0000259" key="3">
    <source>
        <dbReference type="Pfam" id="PF07534"/>
    </source>
</evidence>
<dbReference type="Pfam" id="PF07534">
    <property type="entry name" value="TLD"/>
    <property type="match status" value="1"/>
</dbReference>
<organism evidence="4 5">
    <name type="scientific">Cyclotella cryptica</name>
    <dbReference type="NCBI Taxonomy" id="29204"/>
    <lineage>
        <taxon>Eukaryota</taxon>
        <taxon>Sar</taxon>
        <taxon>Stramenopiles</taxon>
        <taxon>Ochrophyta</taxon>
        <taxon>Bacillariophyta</taxon>
        <taxon>Coscinodiscophyceae</taxon>
        <taxon>Thalassiosirophycidae</taxon>
        <taxon>Stephanodiscales</taxon>
        <taxon>Stephanodiscaceae</taxon>
        <taxon>Cyclotella</taxon>
    </lineage>
</organism>